<dbReference type="Proteomes" id="UP000317977">
    <property type="component" value="Unassembled WGS sequence"/>
</dbReference>
<dbReference type="OrthoDB" id="258639at2"/>
<keyword evidence="3" id="KW-1185">Reference proteome</keyword>
<evidence type="ECO:0000313" key="2">
    <source>
        <dbReference type="EMBL" id="TWU49139.1"/>
    </source>
</evidence>
<name>A0A5C6EP47_9BACT</name>
<protein>
    <recommendedName>
        <fullName evidence="1">Glycosyl transferase family 25 domain-containing protein</fullName>
    </recommendedName>
</protein>
<reference evidence="2 3" key="1">
    <citation type="submission" date="2019-02" db="EMBL/GenBank/DDBJ databases">
        <title>Deep-cultivation of Planctomycetes and their phenomic and genomic characterization uncovers novel biology.</title>
        <authorList>
            <person name="Wiegand S."/>
            <person name="Jogler M."/>
            <person name="Boedeker C."/>
            <person name="Pinto D."/>
            <person name="Vollmers J."/>
            <person name="Rivas-Marin E."/>
            <person name="Kohn T."/>
            <person name="Peeters S.H."/>
            <person name="Heuer A."/>
            <person name="Rast P."/>
            <person name="Oberbeckmann S."/>
            <person name="Bunk B."/>
            <person name="Jeske O."/>
            <person name="Meyerdierks A."/>
            <person name="Storesund J.E."/>
            <person name="Kallscheuer N."/>
            <person name="Luecker S."/>
            <person name="Lage O.M."/>
            <person name="Pohl T."/>
            <person name="Merkel B.J."/>
            <person name="Hornburger P."/>
            <person name="Mueller R.-W."/>
            <person name="Bruemmer F."/>
            <person name="Labrenz M."/>
            <person name="Spormann A.M."/>
            <person name="Op Den Camp H."/>
            <person name="Overmann J."/>
            <person name="Amann R."/>
            <person name="Jetten M.S.M."/>
            <person name="Mascher T."/>
            <person name="Medema M.H."/>
            <person name="Devos D.P."/>
            <person name="Kaster A.-K."/>
            <person name="Ovreas L."/>
            <person name="Rohde M."/>
            <person name="Galperin M.Y."/>
            <person name="Jogler C."/>
        </authorList>
    </citation>
    <scope>NUCLEOTIDE SEQUENCE [LARGE SCALE GENOMIC DNA]</scope>
    <source>
        <strain evidence="2 3">Poly59</strain>
    </source>
</reference>
<dbReference type="InterPro" id="IPR002654">
    <property type="entry name" value="Glyco_trans_25"/>
</dbReference>
<organism evidence="2 3">
    <name type="scientific">Rubripirellula reticaptiva</name>
    <dbReference type="NCBI Taxonomy" id="2528013"/>
    <lineage>
        <taxon>Bacteria</taxon>
        <taxon>Pseudomonadati</taxon>
        <taxon>Planctomycetota</taxon>
        <taxon>Planctomycetia</taxon>
        <taxon>Pirellulales</taxon>
        <taxon>Pirellulaceae</taxon>
        <taxon>Rubripirellula</taxon>
    </lineage>
</organism>
<dbReference type="AlphaFoldDB" id="A0A5C6EP47"/>
<dbReference type="EMBL" id="SJPX01000004">
    <property type="protein sequence ID" value="TWU49139.1"/>
    <property type="molecule type" value="Genomic_DNA"/>
</dbReference>
<sequence>MKNIDANTRTFVISTLDDRARERIRRISKHLARAGFQNVDIVQARTPETEDFENQGLPPVLQGRWHTDLRDWWGTAACALSHLDFMKLDPSEFPIMVFEDDAIIDFNFFRYLAEIDFPEGVAWDICHLSYFNENLSSAKYPQGVVHENLLRCAPNEITCTYSYVLNRPVFDRLVPLNEEIDCQLARMTDTIQSFVIEHQPPLTAPDFALQSVRMELDDISLAE</sequence>
<accession>A0A5C6EP47</accession>
<gene>
    <name evidence="2" type="ORF">Poly59_37530</name>
</gene>
<evidence type="ECO:0000259" key="1">
    <source>
        <dbReference type="Pfam" id="PF01755"/>
    </source>
</evidence>
<comment type="caution">
    <text evidence="2">The sequence shown here is derived from an EMBL/GenBank/DDBJ whole genome shotgun (WGS) entry which is preliminary data.</text>
</comment>
<evidence type="ECO:0000313" key="3">
    <source>
        <dbReference type="Proteomes" id="UP000317977"/>
    </source>
</evidence>
<proteinExistence type="predicted"/>
<dbReference type="Pfam" id="PF01755">
    <property type="entry name" value="Glyco_transf_25"/>
    <property type="match status" value="1"/>
</dbReference>
<dbReference type="RefSeq" id="WP_146535447.1">
    <property type="nucleotide sequence ID" value="NZ_SJPX01000004.1"/>
</dbReference>
<feature type="domain" description="Glycosyl transferase family 25" evidence="1">
    <location>
        <begin position="10"/>
        <end position="127"/>
    </location>
</feature>